<evidence type="ECO:0000256" key="12">
    <source>
        <dbReference type="RuleBase" id="RU362132"/>
    </source>
</evidence>
<dbReference type="InterPro" id="IPR029061">
    <property type="entry name" value="THDP-binding"/>
</dbReference>
<comment type="function">
    <text evidence="3">Decarboxylates branched-chain and aromatic alpha-keto acids to aldehydes.</text>
</comment>
<dbReference type="Proteomes" id="UP000509303">
    <property type="component" value="Chromosome"/>
</dbReference>
<evidence type="ECO:0000259" key="14">
    <source>
        <dbReference type="Pfam" id="PF02775"/>
    </source>
</evidence>
<dbReference type="InterPro" id="IPR012000">
    <property type="entry name" value="Thiamin_PyroP_enz_cen_dom"/>
</dbReference>
<dbReference type="PANTHER" id="PTHR43452">
    <property type="entry name" value="PYRUVATE DECARBOXYLASE"/>
    <property type="match status" value="1"/>
</dbReference>
<dbReference type="SUPFAM" id="SSF52467">
    <property type="entry name" value="DHS-like NAD/FAD-binding domain"/>
    <property type="match status" value="1"/>
</dbReference>
<evidence type="ECO:0000256" key="10">
    <source>
        <dbReference type="ARBA" id="ARBA00023239"/>
    </source>
</evidence>
<comment type="similarity">
    <text evidence="4 12">Belongs to the TPP enzyme family.</text>
</comment>
<keyword evidence="8 11" id="KW-0460">Magnesium</keyword>
<dbReference type="EMBL" id="CP054929">
    <property type="protein sequence ID" value="QKW49928.1"/>
    <property type="molecule type" value="Genomic_DNA"/>
</dbReference>
<dbReference type="InterPro" id="IPR012110">
    <property type="entry name" value="PDC/IPDC-like"/>
</dbReference>
<dbReference type="GO" id="GO:0000287">
    <property type="term" value="F:magnesium ion binding"/>
    <property type="evidence" value="ECO:0007669"/>
    <property type="project" value="InterPro"/>
</dbReference>
<dbReference type="SUPFAM" id="SSF52518">
    <property type="entry name" value="Thiamin diphosphate-binding fold (THDP-binding)"/>
    <property type="match status" value="2"/>
</dbReference>
<dbReference type="InterPro" id="IPR047213">
    <property type="entry name" value="TPP_PYR_PDC_IPDC-like"/>
</dbReference>
<dbReference type="Pfam" id="PF00205">
    <property type="entry name" value="TPP_enzyme_M"/>
    <property type="match status" value="1"/>
</dbReference>
<evidence type="ECO:0000256" key="6">
    <source>
        <dbReference type="ARBA" id="ARBA00022723"/>
    </source>
</evidence>
<feature type="domain" description="Thiamine pyrophosphate enzyme TPP-binding" evidence="14">
    <location>
        <begin position="408"/>
        <end position="531"/>
    </location>
</feature>
<dbReference type="AlphaFoldDB" id="A0A7H8N832"/>
<dbReference type="Gene3D" id="3.40.50.1220">
    <property type="entry name" value="TPP-binding domain"/>
    <property type="match status" value="1"/>
</dbReference>
<comment type="cofactor">
    <cofactor evidence="1">
        <name>a metal cation</name>
        <dbReference type="ChEBI" id="CHEBI:25213"/>
    </cofactor>
</comment>
<evidence type="ECO:0000256" key="1">
    <source>
        <dbReference type="ARBA" id="ARBA00001920"/>
    </source>
</evidence>
<evidence type="ECO:0000256" key="2">
    <source>
        <dbReference type="ARBA" id="ARBA00001964"/>
    </source>
</evidence>
<evidence type="ECO:0000256" key="9">
    <source>
        <dbReference type="ARBA" id="ARBA00023052"/>
    </source>
</evidence>
<dbReference type="InterPro" id="IPR012001">
    <property type="entry name" value="Thiamin_PyroP_enz_TPP-bd_dom"/>
</dbReference>
<evidence type="ECO:0000256" key="5">
    <source>
        <dbReference type="ARBA" id="ARBA00020054"/>
    </source>
</evidence>
<dbReference type="GO" id="GO:0030976">
    <property type="term" value="F:thiamine pyrophosphate binding"/>
    <property type="evidence" value="ECO:0007669"/>
    <property type="project" value="InterPro"/>
</dbReference>
<evidence type="ECO:0000313" key="17">
    <source>
        <dbReference type="Proteomes" id="UP000509303"/>
    </source>
</evidence>
<proteinExistence type="inferred from homology"/>
<evidence type="ECO:0000256" key="8">
    <source>
        <dbReference type="ARBA" id="ARBA00022842"/>
    </source>
</evidence>
<feature type="domain" description="Thiamine pyrophosphate enzyme N-terminal TPP-binding" evidence="15">
    <location>
        <begin position="10"/>
        <end position="112"/>
    </location>
</feature>
<feature type="binding site" evidence="11">
    <location>
        <position position="468"/>
    </location>
    <ligand>
        <name>Mg(2+)</name>
        <dbReference type="ChEBI" id="CHEBI:18420"/>
    </ligand>
</feature>
<dbReference type="FunFam" id="3.40.50.970:FF:000024">
    <property type="entry name" value="Pyruvate decarboxylase isozyme"/>
    <property type="match status" value="1"/>
</dbReference>
<feature type="binding site" evidence="11">
    <location>
        <position position="439"/>
    </location>
    <ligand>
        <name>Mg(2+)</name>
        <dbReference type="ChEBI" id="CHEBI:18420"/>
    </ligand>
</feature>
<comment type="cofactor">
    <cofactor evidence="2">
        <name>thiamine diphosphate</name>
        <dbReference type="ChEBI" id="CHEBI:58937"/>
    </cofactor>
</comment>
<dbReference type="PIRSF" id="PIRSF036565">
    <property type="entry name" value="Pyruvt_ip_decrb"/>
    <property type="match status" value="1"/>
</dbReference>
<feature type="binding site" evidence="11">
    <location>
        <position position="466"/>
    </location>
    <ligand>
        <name>Mg(2+)</name>
        <dbReference type="ChEBI" id="CHEBI:18420"/>
    </ligand>
</feature>
<organism evidence="16 17">
    <name type="scientific">Streptomyces buecherae</name>
    <dbReference type="NCBI Taxonomy" id="2763006"/>
    <lineage>
        <taxon>Bacteria</taxon>
        <taxon>Bacillati</taxon>
        <taxon>Actinomycetota</taxon>
        <taxon>Actinomycetes</taxon>
        <taxon>Kitasatosporales</taxon>
        <taxon>Streptomycetaceae</taxon>
        <taxon>Streptomyces</taxon>
    </lineage>
</organism>
<evidence type="ECO:0000256" key="4">
    <source>
        <dbReference type="ARBA" id="ARBA00007812"/>
    </source>
</evidence>
<evidence type="ECO:0000259" key="13">
    <source>
        <dbReference type="Pfam" id="PF00205"/>
    </source>
</evidence>
<evidence type="ECO:0000256" key="3">
    <source>
        <dbReference type="ARBA" id="ARBA00002938"/>
    </source>
</evidence>
<dbReference type="CDD" id="cd02005">
    <property type="entry name" value="TPP_PDC_IPDC"/>
    <property type="match status" value="1"/>
</dbReference>
<dbReference type="InterPro" id="IPR047214">
    <property type="entry name" value="TPP_PDC_IPDC"/>
</dbReference>
<sequence length="551" mass="58606">MKQPQHSTSVIDVVLRRLHELGVHHLFGVPGDYNLWVLDQVLEHPEIDWIGTATELGAAYAADGYARCHGFAAVLTTYGVGELNAANAVAGSYAEYVPLLHIVIGPTSTELTEETLVHHSLGIGDPGGFARAARQVVCAEAFVRPETATAEVDRVITTCLAQRRPGYLLIPSDVALAPAELPRSPLVRPDPWPTDPKNVAAFTEAARKRIASASSTVLLADGLVERFGARAPLAQLLTQGRLPHAILLSGKAVVDEHGPQFLGLYAGAAGPQSVRDAVEEADLLIRAGMRLTDINTSGFSHGFNDGRGIDLGPADARIDGRAFANVPLAASLQALTPLVAEAGGQGQPRRTHEPRPEHAGCGPLTQDHLWRAVVAALHRDDVIAVDQGTAMFGIAPLPLPSGALCLAQPLWASIGYSLPALLGAQFADRSRRGVLLIGDGSAQVTFQELGAFGRYGLTPLVILVNNDGYSVERTIHGLNAPYNDIPRWRWCDLPAALGVPDPLTFSVRTADALDAALAMATAARDRFILIEAHTAPGDVPTLLRQFVQARQ</sequence>
<dbReference type="InterPro" id="IPR011766">
    <property type="entry name" value="TPP_enzyme_TPP-bd"/>
</dbReference>
<keyword evidence="7" id="KW-0210">Decarboxylase</keyword>
<dbReference type="PANTHER" id="PTHR43452:SF30">
    <property type="entry name" value="PYRUVATE DECARBOXYLASE ISOZYME 1-RELATED"/>
    <property type="match status" value="1"/>
</dbReference>
<dbReference type="GO" id="GO:0005829">
    <property type="term" value="C:cytosol"/>
    <property type="evidence" value="ECO:0007669"/>
    <property type="project" value="TreeGrafter"/>
</dbReference>
<comment type="cofactor">
    <cofactor evidence="11">
        <name>Mg(2+)</name>
        <dbReference type="ChEBI" id="CHEBI:18420"/>
    </cofactor>
    <text evidence="11">Binds 1 Mg(2+) per subunit.</text>
</comment>
<keyword evidence="9 12" id="KW-0786">Thiamine pyrophosphate</keyword>
<keyword evidence="10" id="KW-0456">Lyase</keyword>
<dbReference type="Pfam" id="PF02776">
    <property type="entry name" value="TPP_enzyme_N"/>
    <property type="match status" value="1"/>
</dbReference>
<evidence type="ECO:0000259" key="15">
    <source>
        <dbReference type="Pfam" id="PF02776"/>
    </source>
</evidence>
<dbReference type="InterPro" id="IPR029035">
    <property type="entry name" value="DHS-like_NAD/FAD-binding_dom"/>
</dbReference>
<dbReference type="Gene3D" id="3.40.50.970">
    <property type="match status" value="2"/>
</dbReference>
<dbReference type="GO" id="GO:0004737">
    <property type="term" value="F:pyruvate decarboxylase activity"/>
    <property type="evidence" value="ECO:0007669"/>
    <property type="project" value="TreeGrafter"/>
</dbReference>
<keyword evidence="6 11" id="KW-0479">Metal-binding</keyword>
<evidence type="ECO:0000256" key="11">
    <source>
        <dbReference type="PIRSR" id="PIRSR036565-2"/>
    </source>
</evidence>
<evidence type="ECO:0000313" key="16">
    <source>
        <dbReference type="EMBL" id="QKW49928.1"/>
    </source>
</evidence>
<dbReference type="GO" id="GO:0000949">
    <property type="term" value="P:aromatic amino acid family catabolic process to alcohol via Ehrlich pathway"/>
    <property type="evidence" value="ECO:0007669"/>
    <property type="project" value="TreeGrafter"/>
</dbReference>
<accession>A0A7H8N832</accession>
<keyword evidence="17" id="KW-1185">Reference proteome</keyword>
<name>A0A7H8N832_9ACTN</name>
<feature type="domain" description="Thiamine pyrophosphate enzyme central" evidence="13">
    <location>
        <begin position="204"/>
        <end position="334"/>
    </location>
</feature>
<evidence type="ECO:0000256" key="7">
    <source>
        <dbReference type="ARBA" id="ARBA00022793"/>
    </source>
</evidence>
<gene>
    <name evidence="16" type="ORF">HUT08_10650</name>
</gene>
<dbReference type="CDD" id="cd07038">
    <property type="entry name" value="TPP_PYR_PDC_IPDC_like"/>
    <property type="match status" value="1"/>
</dbReference>
<protein>
    <recommendedName>
        <fullName evidence="5">Alpha-keto-acid decarboxylase</fullName>
    </recommendedName>
</protein>
<dbReference type="RefSeq" id="WP_176161663.1">
    <property type="nucleotide sequence ID" value="NZ_CP054929.1"/>
</dbReference>
<reference evidence="16 17" key="1">
    <citation type="submission" date="2020-06" db="EMBL/GenBank/DDBJ databases">
        <title>Genome mining for natural products.</title>
        <authorList>
            <person name="Zhang B."/>
            <person name="Shi J."/>
            <person name="Ge H."/>
        </authorList>
    </citation>
    <scope>NUCLEOTIDE SEQUENCE [LARGE SCALE GENOMIC DNA]</scope>
    <source>
        <strain evidence="16 17">NA00687</strain>
    </source>
</reference>
<dbReference type="Pfam" id="PF02775">
    <property type="entry name" value="TPP_enzyme_C"/>
    <property type="match status" value="1"/>
</dbReference>